<dbReference type="EMBL" id="AE014184">
    <property type="protein sequence ID" value="AAO44201.1"/>
    <property type="molecule type" value="Genomic_DNA"/>
</dbReference>
<proteinExistence type="predicted"/>
<feature type="compositionally biased region" description="Low complexity" evidence="1">
    <location>
        <begin position="2134"/>
        <end position="2146"/>
    </location>
</feature>
<gene>
    <name evidence="3" type="ordered locus">TWT_104</name>
</gene>
<feature type="compositionally biased region" description="Polar residues" evidence="1">
    <location>
        <begin position="661"/>
        <end position="695"/>
    </location>
</feature>
<dbReference type="Pfam" id="PF07860">
    <property type="entry name" value="CCD"/>
    <property type="match status" value="1"/>
</dbReference>
<dbReference type="HOGENOM" id="CLU_230086_0_0_11"/>
<feature type="region of interest" description="Disordered" evidence="1">
    <location>
        <begin position="2128"/>
        <end position="2164"/>
    </location>
</feature>
<dbReference type="GO" id="GO:0016020">
    <property type="term" value="C:membrane"/>
    <property type="evidence" value="ECO:0007669"/>
    <property type="project" value="InterPro"/>
</dbReference>
<organism evidence="3 4">
    <name type="scientific">Tropheryma whipplei (strain Twist)</name>
    <name type="common">Whipple's bacillus</name>
    <dbReference type="NCBI Taxonomy" id="203267"/>
    <lineage>
        <taxon>Bacteria</taxon>
        <taxon>Bacillati</taxon>
        <taxon>Actinomycetota</taxon>
        <taxon>Actinomycetes</taxon>
        <taxon>Micrococcales</taxon>
        <taxon>Tropherymataceae</taxon>
        <taxon>Tropheryma</taxon>
    </lineage>
</organism>
<feature type="region of interest" description="Disordered" evidence="1">
    <location>
        <begin position="2064"/>
        <end position="2100"/>
    </location>
</feature>
<evidence type="ECO:0000256" key="1">
    <source>
        <dbReference type="SAM" id="MobiDB-lite"/>
    </source>
</evidence>
<dbReference type="STRING" id="203267.TWT_104"/>
<dbReference type="eggNOG" id="COG3391">
    <property type="taxonomic scope" value="Bacteria"/>
</dbReference>
<dbReference type="Pfam" id="PF05345">
    <property type="entry name" value="He_PIG"/>
    <property type="match status" value="13"/>
</dbReference>
<reference evidence="3 4" key="1">
    <citation type="journal article" date="2003" name="Genome Res.">
        <title>Tropheryma whipplei twist: a human pathogenic Actinobacteria with a reduced genome.</title>
        <authorList>
            <person name="Raoult D."/>
            <person name="Ogata H."/>
            <person name="Audic S."/>
            <person name="Robert C."/>
            <person name="Suhre K."/>
            <person name="Drancourt M."/>
            <person name="Claverie J.-M."/>
        </authorList>
    </citation>
    <scope>NUCLEOTIDE SEQUENCE [LARGE SCALE GENOMIC DNA]</scope>
    <source>
        <strain evidence="3 4">Twist</strain>
    </source>
</reference>
<name>Q83GX5_TROWT</name>
<feature type="compositionally biased region" description="Basic and acidic residues" evidence="1">
    <location>
        <begin position="874"/>
        <end position="897"/>
    </location>
</feature>
<dbReference type="GO" id="GO:0005975">
    <property type="term" value="P:carbohydrate metabolic process"/>
    <property type="evidence" value="ECO:0007669"/>
    <property type="project" value="UniProtKB-ARBA"/>
</dbReference>
<dbReference type="InterPro" id="IPR012421">
    <property type="entry name" value="WisP_C"/>
</dbReference>
<dbReference type="Gene3D" id="2.60.40.10">
    <property type="entry name" value="Immunoglobulins"/>
    <property type="match status" value="5"/>
</dbReference>
<feature type="region of interest" description="Disordered" evidence="1">
    <location>
        <begin position="865"/>
        <end position="900"/>
    </location>
</feature>
<sequence>MIMRKVMVDTKKTYSVLPVVASLTAVTLITSGLYINPQTYTHAAEQTKEASQQPVDLPGRDIWLPKHISTTEQAKAFAAYFTEKTHLPTHVSGTDVYVKTYAGPDKITGTISFTSSSSTTPATGKYPSAVSFLNSGDHKGWLKVSPGSLTSDVSGTYTATAEYKSADSSTVLSASYTFHVYDEYAVTLVTRGEASLTSALKTQYSGGLSLFGTVSQRPPACRGVDCVHNNQLSIPQGLQLVNPVQGILGGTVTAAPGYYTFGLVDSTKRSTATINDIVAVVEMIVQEHPTLDSADISVGPGSQVSYDQRPFPGRTLGGPDVTYTLTDQKPDKKPGQEIEEGKYTLPSGLSFNSTTGRISGTVSKTQQAHTYPLTVRTHQNYGELAKLFDLKPSQAIATIVISVVTPPRVTYGTTTIDSSTGTITSAIPTNLDSQALKFSIRTKPYGLDALSIDPFTGALRGNIDSGNRLYPVPPEGVYRVVVEAKNQLGQSAYFDAPVTVGEHVSFVGRPIPSDPLDKNRTHVVAGVAYSLSPASGNQDNPLSQPTSVSYYRLADGTNQNATTPGSNSLPKGLSLNPNTGTISGTVASTGDEIPASGTYSFRVIAVSLGGEKTEVTYTLRVEQPFVAGNSTVYVSTDQTLDKTTGVLTGIVGGTDVTVSLPQGTNQNATTPGSNSLPKGLSLSVSGTGESSTASARSVHLTGKPDGSVAPGRYLTRLSVTSGGVTKTVVLVVVVTKLALKDKARAELETQNISVYHQEGQPSDPIYVSPPALTGVDGETVIYTLKSGSTLPAGLSLGHEGRLTGRLLGATGVSQFTVTISTRHSKSSIDLTYKITHLPVSLGKQTVTTSQGGTIVLPPSVTGLTTAGTYSIGEPDTKSKKKKPEEGATSPDTHDKLPKGLHLSPETGTIYGVIDKTVKTGVYSFPLTLTYGDDKNKKSVSAVVEIYVTQGDPIITPKNLVYYKGDTNPVKVKTLDGQDFSGLPITPTATDTNTYTWSLYDSGSTEGTGIIPADSTLPRGLSLDKSTGKITGTIDSSVEYGTYTFRLRATNATGGYGVADISLIYVTKPHTTPISPVTNPVYAAPGGRVSIPQLDGKGGFKYTLVDARNQAETVKKSDGPVQFGLPTGLSLNPETGYVSGTVGKTVLPGTYVFGVKVSADSLDTGRFPGSSETIYYALTVTTRPVLESVDGPVYKSHHVTIPANLLNAGTGTTFSLSGSSSIDPGVNRYPQGLSIDQSTGTLTGSVSSANPGSYTFRVLATTDGVSTEALYHLTVKTPPPFPTTTYSVVAGYTPHTTGREPLKDRFSVYLDLSRKYPSYTWTFGRDTVQGTTPGENTVPLGLVLYSSEGALIGNVDKSVKPGLYSFDLVALDNGQYVSSLRVEITVFELDAVEYPENTLVKPGQQVSITPKVPTDLDQARKLTITAGSGAVPSLKPGDGRLPLGLTITKPSLTSSSKTSDGLGAIQGVVDPRVEAGEYAAHIDVFQATGEQIPVGARRTVLVKIRVEGQATLLSPTQLVVTKQGASVSFFPHIAGGQTFAFANGTSSSITPGPNRVPAGLGINPDTGLVQGTLGTDVEAGRYTFGITATGSQGTSPVTLQVTLLVSAIESRNYSVVAGRPVPVNKDTNTTGYTYALSSSSYSSVVAGQGRIPRGITLDRTTGNITGTVGRTVAAGLYTFGVDVFSARGSRITTVMYSVSVTDVFGTKPFSAAVTLGTQVSLPSGQDDGGSDFSFVNAAWSTTPGPNRVPRGVFLDPSTGSLKTLNPLSGVQPGIYTFTLSFGPRGRRSSYLYTLAVLPPVTLSALQGDQITDEIAIPSGITLSGLPKEYGIVVGADGSVTSKAITQPPGIYSLPYTTRYYGQPLYTSAPSTATLTVSSVSPLSADVNDVNALFDKTPEESLKETLTFAFARGTSSSTTPGPNRVPAGLGIAGPTGRVAGFFKTGIQNGVYTFTVDISTQSGKYLGSRLYTITIGAPGIDATVNLVKIAGIYQSTSPVIFFPPTQEGTYSLSSTATYSATPGPNRVPLGLLLGRADGSLTGSVYGSSPGVYTFLVESTYGQQLYRLTLKDTTPPPSHTQSAKPTEKPKEEKTPTESKGGGFWSKVGSGIAAPFKWIWHGITWPFRKLFGSRSEAPSSTTNATGNTSGKTRVKRDTPTTPPEHPLKSVNDQITKVTDAVNNFQKSVLTSLKNFFTYLTDTAHLKFLDPIKDGLTTINNWVTKVNEPVNKYIGNLRDWGLLDTDHKTEGTTLKVLDKIVDPLTSWLPEPLKVLTSNVLESKGLVTWTKGTATTLICKIPWIKDLCDNSDNSDKSSK</sequence>
<accession>Q83GX5</accession>
<dbReference type="Proteomes" id="UP000002200">
    <property type="component" value="Chromosome"/>
</dbReference>
<dbReference type="KEGG" id="twh:TWT_104"/>
<dbReference type="GO" id="GO:0005509">
    <property type="term" value="F:calcium ion binding"/>
    <property type="evidence" value="ECO:0007669"/>
    <property type="project" value="InterPro"/>
</dbReference>
<feature type="region of interest" description="Disordered" evidence="1">
    <location>
        <begin position="556"/>
        <end position="576"/>
    </location>
</feature>
<feature type="domain" description="WisP C-terminal" evidence="2">
    <location>
        <begin position="2075"/>
        <end position="2204"/>
    </location>
</feature>
<feature type="region of interest" description="Disordered" evidence="1">
    <location>
        <begin position="661"/>
        <end position="706"/>
    </location>
</feature>
<evidence type="ECO:0000313" key="4">
    <source>
        <dbReference type="Proteomes" id="UP000002200"/>
    </source>
</evidence>
<feature type="compositionally biased region" description="Basic and acidic residues" evidence="1">
    <location>
        <begin position="2081"/>
        <end position="2092"/>
    </location>
</feature>
<dbReference type="InterPro" id="IPR013783">
    <property type="entry name" value="Ig-like_fold"/>
</dbReference>
<dbReference type="InterPro" id="IPR015919">
    <property type="entry name" value="Cadherin-like_sf"/>
</dbReference>
<dbReference type="SUPFAM" id="SSF49313">
    <property type="entry name" value="Cadherin-like"/>
    <property type="match status" value="2"/>
</dbReference>
<keyword evidence="4" id="KW-1185">Reference proteome</keyword>
<evidence type="ECO:0000259" key="2">
    <source>
        <dbReference type="Pfam" id="PF07860"/>
    </source>
</evidence>
<protein>
    <recommendedName>
        <fullName evidence="2">WisP C-terminal domain-containing protein</fullName>
    </recommendedName>
</protein>
<evidence type="ECO:0000313" key="3">
    <source>
        <dbReference type="EMBL" id="AAO44201.1"/>
    </source>
</evidence>